<dbReference type="GO" id="GO:0008782">
    <property type="term" value="F:adenosylhomocysteine nucleosidase activity"/>
    <property type="evidence" value="ECO:0007669"/>
    <property type="project" value="UniProtKB-UniRule"/>
</dbReference>
<dbReference type="Pfam" id="PF01048">
    <property type="entry name" value="PNP_UDP_1"/>
    <property type="match status" value="1"/>
</dbReference>
<evidence type="ECO:0000259" key="7">
    <source>
        <dbReference type="Pfam" id="PF01048"/>
    </source>
</evidence>
<proteinExistence type="inferred from homology"/>
<dbReference type="STRING" id="507626.LOKO_01111"/>
<feature type="binding site" evidence="6">
    <location>
        <begin position="175"/>
        <end position="176"/>
    </location>
    <ligand>
        <name>substrate</name>
    </ligand>
</feature>
<feature type="active site" description="Proton acceptor" evidence="6">
    <location>
        <position position="13"/>
    </location>
</feature>
<evidence type="ECO:0000256" key="2">
    <source>
        <dbReference type="ARBA" id="ARBA00022605"/>
    </source>
</evidence>
<feature type="active site" description="Proton donor" evidence="6">
    <location>
        <position position="199"/>
    </location>
</feature>
<evidence type="ECO:0000256" key="3">
    <source>
        <dbReference type="ARBA" id="ARBA00022801"/>
    </source>
</evidence>
<reference evidence="8 9" key="2">
    <citation type="submission" date="2016-02" db="EMBL/GenBank/DDBJ databases">
        <authorList>
            <person name="Wen L."/>
            <person name="He K."/>
            <person name="Yang H."/>
        </authorList>
    </citation>
    <scope>NUCLEOTIDE SEQUENCE [LARGE SCALE GENOMIC DNA]</scope>
    <source>
        <strain evidence="8 9">AGD 8-3</strain>
    </source>
</reference>
<evidence type="ECO:0000256" key="4">
    <source>
        <dbReference type="ARBA" id="ARBA00023167"/>
    </source>
</evidence>
<dbReference type="KEGG" id="hco:LOKO_01111"/>
<dbReference type="Gene3D" id="3.40.50.1580">
    <property type="entry name" value="Nucleoside phosphorylase domain"/>
    <property type="match status" value="1"/>
</dbReference>
<protein>
    <recommendedName>
        <fullName evidence="6">5'-methylthioadenosine/S-adenosylhomocysteine nucleosidase</fullName>
        <shortName evidence="6">MTA/SAH nucleosidase</shortName>
        <shortName evidence="6">MTAN</shortName>
        <ecNumber evidence="6">3.2.2.9</ecNumber>
    </recommendedName>
    <alternativeName>
        <fullName evidence="6">5'-deoxyadenosine nucleosidase</fullName>
        <shortName evidence="6">DOA nucleosidase</shortName>
        <shortName evidence="6">dAdo nucleosidase</shortName>
    </alternativeName>
    <alternativeName>
        <fullName evidence="6">5'-methylthioadenosine nucleosidase</fullName>
        <shortName evidence="6">MTA nucleosidase</shortName>
    </alternativeName>
    <alternativeName>
        <fullName evidence="6">S-adenosylhomocysteine nucleosidase</fullName>
        <shortName evidence="6">AdoHcy nucleosidase</shortName>
        <shortName evidence="6">SAH nucleosidase</shortName>
        <shortName evidence="6">SRH nucleosidase</shortName>
    </alternativeName>
</protein>
<evidence type="ECO:0000256" key="1">
    <source>
        <dbReference type="ARBA" id="ARBA00004945"/>
    </source>
</evidence>
<dbReference type="GO" id="GO:0005829">
    <property type="term" value="C:cytosol"/>
    <property type="evidence" value="ECO:0007669"/>
    <property type="project" value="TreeGrafter"/>
</dbReference>
<dbReference type="SUPFAM" id="SSF53167">
    <property type="entry name" value="Purine and uridine phosphorylases"/>
    <property type="match status" value="1"/>
</dbReference>
<feature type="binding site" evidence="6">
    <location>
        <position position="154"/>
    </location>
    <ligand>
        <name>substrate</name>
    </ligand>
</feature>
<dbReference type="Proteomes" id="UP000063387">
    <property type="component" value="Chromosome"/>
</dbReference>
<dbReference type="CDD" id="cd09008">
    <property type="entry name" value="MTAN"/>
    <property type="match status" value="1"/>
</dbReference>
<feature type="binding site" evidence="6">
    <location>
        <position position="79"/>
    </location>
    <ligand>
        <name>substrate</name>
    </ligand>
</feature>
<dbReference type="NCBIfam" id="TIGR01704">
    <property type="entry name" value="MTA_SAH-Nsdase"/>
    <property type="match status" value="1"/>
</dbReference>
<dbReference type="InterPro" id="IPR000845">
    <property type="entry name" value="Nucleoside_phosphorylase_d"/>
</dbReference>
<dbReference type="PANTHER" id="PTHR46832:SF1">
    <property type="entry name" value="5'-METHYLTHIOADENOSINE_S-ADENOSYLHOMOCYSTEINE NUCLEOSIDASE"/>
    <property type="match status" value="1"/>
</dbReference>
<dbReference type="PATRIC" id="fig|507626.3.peg.1103"/>
<dbReference type="PANTHER" id="PTHR46832">
    <property type="entry name" value="5'-METHYLTHIOADENOSINE/S-ADENOSYLHOMOCYSTEINE NUCLEOSIDASE"/>
    <property type="match status" value="1"/>
</dbReference>
<organism evidence="8 9">
    <name type="scientific">Halomonas chromatireducens</name>
    <dbReference type="NCBI Taxonomy" id="507626"/>
    <lineage>
        <taxon>Bacteria</taxon>
        <taxon>Pseudomonadati</taxon>
        <taxon>Pseudomonadota</taxon>
        <taxon>Gammaproteobacteria</taxon>
        <taxon>Oceanospirillales</taxon>
        <taxon>Halomonadaceae</taxon>
        <taxon>Halomonas</taxon>
    </lineage>
</organism>
<dbReference type="GO" id="GO:0019509">
    <property type="term" value="P:L-methionine salvage from methylthioadenosine"/>
    <property type="evidence" value="ECO:0007669"/>
    <property type="project" value="UniProtKB-UniRule"/>
</dbReference>
<dbReference type="OrthoDB" id="9792278at2"/>
<dbReference type="GO" id="GO:0008930">
    <property type="term" value="F:methylthioadenosine nucleosidase activity"/>
    <property type="evidence" value="ECO:0007669"/>
    <property type="project" value="UniProtKB-UniRule"/>
</dbReference>
<dbReference type="InterPro" id="IPR035994">
    <property type="entry name" value="Nucleoside_phosphorylase_sf"/>
</dbReference>
<dbReference type="EC" id="3.2.2.9" evidence="6"/>
<gene>
    <name evidence="8" type="primary">mtnN_2</name>
    <name evidence="6" type="synonym">mtnN</name>
    <name evidence="8" type="ORF">LOKO_01111</name>
</gene>
<evidence type="ECO:0000313" key="8">
    <source>
        <dbReference type="EMBL" id="AMD00188.1"/>
    </source>
</evidence>
<comment type="catalytic activity">
    <reaction evidence="6">
        <text>S-adenosyl-L-homocysteine + H2O = S-(5-deoxy-D-ribos-5-yl)-L-homocysteine + adenine</text>
        <dbReference type="Rhea" id="RHEA:17805"/>
        <dbReference type="ChEBI" id="CHEBI:15377"/>
        <dbReference type="ChEBI" id="CHEBI:16708"/>
        <dbReference type="ChEBI" id="CHEBI:57856"/>
        <dbReference type="ChEBI" id="CHEBI:58195"/>
        <dbReference type="EC" id="3.2.2.9"/>
    </reaction>
</comment>
<dbReference type="GO" id="GO:0009164">
    <property type="term" value="P:nucleoside catabolic process"/>
    <property type="evidence" value="ECO:0007669"/>
    <property type="project" value="InterPro"/>
</dbReference>
<comment type="pathway">
    <text evidence="1 6">Amino-acid biosynthesis; L-methionine biosynthesis via salvage pathway; S-methyl-5-thio-alpha-D-ribose 1-phosphate from S-methyl-5'-thioadenosine (hydrolase route): step 1/2.</text>
</comment>
<evidence type="ECO:0000256" key="6">
    <source>
        <dbReference type="HAMAP-Rule" id="MF_01684"/>
    </source>
</evidence>
<evidence type="ECO:0000313" key="9">
    <source>
        <dbReference type="Proteomes" id="UP000063387"/>
    </source>
</evidence>
<keyword evidence="8" id="KW-0326">Glycosidase</keyword>
<dbReference type="HAMAP" id="MF_01684">
    <property type="entry name" value="Salvage_MtnN"/>
    <property type="match status" value="1"/>
</dbReference>
<comment type="function">
    <text evidence="6">Catalyzes the irreversible cleavage of the glycosidic bond in both 5'-methylthioadenosine (MTA) and S-adenosylhomocysteine (SAH/AdoHcy) to adenine and the corresponding thioribose, 5'-methylthioribose and S-ribosylhomocysteine, respectively. Also cleaves 5'-deoxyadenosine, a toxic by-product of radical S-adenosylmethionine (SAM) enzymes, into 5-deoxyribose and adenine.</text>
</comment>
<keyword evidence="4 6" id="KW-0486">Methionine biosynthesis</keyword>
<feature type="domain" description="Nucleoside phosphorylase" evidence="7">
    <location>
        <begin position="3"/>
        <end position="229"/>
    </location>
</feature>
<accession>A0A109UL95</accession>
<dbReference type="RefSeq" id="WP_066446113.1">
    <property type="nucleotide sequence ID" value="NZ_CP014226.1"/>
</dbReference>
<dbReference type="AlphaFoldDB" id="A0A109UL95"/>
<keyword evidence="2 6" id="KW-0028">Amino-acid biosynthesis</keyword>
<keyword evidence="3 6" id="KW-0378">Hydrolase</keyword>
<dbReference type="EMBL" id="CP014226">
    <property type="protein sequence ID" value="AMD00188.1"/>
    <property type="molecule type" value="Genomic_DNA"/>
</dbReference>
<dbReference type="NCBIfam" id="NF004079">
    <property type="entry name" value="PRK05584.1"/>
    <property type="match status" value="1"/>
</dbReference>
<comment type="catalytic activity">
    <reaction evidence="6">
        <text>S-methyl-5'-thioadenosine + H2O = 5-(methylsulfanyl)-D-ribose + adenine</text>
        <dbReference type="Rhea" id="RHEA:13617"/>
        <dbReference type="ChEBI" id="CHEBI:15377"/>
        <dbReference type="ChEBI" id="CHEBI:16708"/>
        <dbReference type="ChEBI" id="CHEBI:17509"/>
        <dbReference type="ChEBI" id="CHEBI:78440"/>
        <dbReference type="EC" id="3.2.2.9"/>
    </reaction>
</comment>
<reference evidence="8 9" key="1">
    <citation type="journal article" date="2016" name="Genome Announc.">
        <title>Draft Genome Sequence of 'Halomonas chromatireducens' Strain AGD 8-3, a Haloalkaliphilic Chromate- and Selenite-Reducing Gammaproteobacterium.</title>
        <authorList>
            <person name="Sharko F.S."/>
            <person name="Shapovalova A.A."/>
            <person name="Tsygankova S.V."/>
            <person name="Komova A.V."/>
            <person name="Boulygina E.S."/>
            <person name="Teslyuk A.B."/>
            <person name="Gotovtsev P.M."/>
            <person name="Namsaraev Z.B."/>
            <person name="Khijniak T.V."/>
            <person name="Nedoluzhko A.V."/>
            <person name="Vasilov R.G."/>
        </authorList>
    </citation>
    <scope>NUCLEOTIDE SEQUENCE [LARGE SCALE GENOMIC DNA]</scope>
    <source>
        <strain evidence="8 9">AGD 8-3</strain>
    </source>
</reference>
<dbReference type="FunFam" id="3.40.50.1580:FF:000001">
    <property type="entry name" value="MTA/SAH nucleosidase family protein"/>
    <property type="match status" value="1"/>
</dbReference>
<dbReference type="GO" id="GO:0019284">
    <property type="term" value="P:L-methionine salvage from S-adenosylmethionine"/>
    <property type="evidence" value="ECO:0007669"/>
    <property type="project" value="TreeGrafter"/>
</dbReference>
<keyword evidence="9" id="KW-1185">Reference proteome</keyword>
<comment type="catalytic activity">
    <reaction evidence="5">
        <text>5'-deoxyadenosine + H2O = 5-deoxy-D-ribose + adenine</text>
        <dbReference type="Rhea" id="RHEA:29859"/>
        <dbReference type="ChEBI" id="CHEBI:15377"/>
        <dbReference type="ChEBI" id="CHEBI:16708"/>
        <dbReference type="ChEBI" id="CHEBI:17319"/>
        <dbReference type="ChEBI" id="CHEBI:149540"/>
        <dbReference type="EC" id="3.2.2.9"/>
    </reaction>
    <physiologicalReaction direction="left-to-right" evidence="5">
        <dbReference type="Rhea" id="RHEA:29860"/>
    </physiologicalReaction>
</comment>
<name>A0A109UL95_9GAMM</name>
<dbReference type="UniPathway" id="UPA00904">
    <property type="reaction ID" value="UER00871"/>
</dbReference>
<dbReference type="InterPro" id="IPR010049">
    <property type="entry name" value="MTA_SAH_Nsdase"/>
</dbReference>
<sequence>MKRIGIIGAMAQEVDYLASLLEGRRTRSHVGCTFHHGMLHGVDVVILQSGIGKVNAAIGTTLLLDVYKPEAIINTGSAGGFGEGLKIGDVVVSSEVRHHDVDAVVFGYEHGQVPQMPAAYLPDERLVRVARECVEALGEVRVVEGLIATGDVFMACPELVLKTRTRFPTMLAAEMEAAAIAQTCHLYGCPFVIIRSLSDIAGGGDNHLSFDEFLEKAAAHSARMVETMVARLAVPSPKAEGTSKPKAAVG</sequence>
<evidence type="ECO:0000256" key="5">
    <source>
        <dbReference type="ARBA" id="ARBA00050313"/>
    </source>
</evidence>
<comment type="similarity">
    <text evidence="6">Belongs to the PNP/UDP phosphorylase family. MtnN subfamily.</text>
</comment>